<keyword evidence="1" id="KW-0378">Hydrolase</keyword>
<dbReference type="SUPFAM" id="SSF52540">
    <property type="entry name" value="P-loop containing nucleoside triphosphate hydrolases"/>
    <property type="match status" value="1"/>
</dbReference>
<comment type="caution">
    <text evidence="4">The sequence shown here is derived from an EMBL/GenBank/DDBJ whole genome shotgun (WGS) entry which is preliminary data.</text>
</comment>
<accession>A0ABR4AE10</accession>
<protein>
    <recommendedName>
        <fullName evidence="3">Helicase C-terminal domain-containing protein</fullName>
    </recommendedName>
</protein>
<evidence type="ECO:0000256" key="1">
    <source>
        <dbReference type="ARBA" id="ARBA00022801"/>
    </source>
</evidence>
<gene>
    <name evidence="4" type="ORF">ABVK25_012527</name>
</gene>
<dbReference type="InterPro" id="IPR027417">
    <property type="entry name" value="P-loop_NTPase"/>
</dbReference>
<keyword evidence="2" id="KW-0539">Nucleus</keyword>
<evidence type="ECO:0000313" key="4">
    <source>
        <dbReference type="EMBL" id="KAL2043689.1"/>
    </source>
</evidence>
<dbReference type="Proteomes" id="UP001590951">
    <property type="component" value="Unassembled WGS sequence"/>
</dbReference>
<dbReference type="InterPro" id="IPR049730">
    <property type="entry name" value="SNF2/RAD54-like_C"/>
</dbReference>
<dbReference type="Gene3D" id="3.40.50.300">
    <property type="entry name" value="P-loop containing nucleotide triphosphate hydrolases"/>
    <property type="match status" value="1"/>
</dbReference>
<reference evidence="4 5" key="1">
    <citation type="submission" date="2024-09" db="EMBL/GenBank/DDBJ databases">
        <title>Rethinking Asexuality: The Enigmatic Case of Functional Sexual Genes in Lepraria (Stereocaulaceae).</title>
        <authorList>
            <person name="Doellman M."/>
            <person name="Sun Y."/>
            <person name="Barcenas-Pena A."/>
            <person name="Lumbsch H.T."/>
            <person name="Grewe F."/>
        </authorList>
    </citation>
    <scope>NUCLEOTIDE SEQUENCE [LARGE SCALE GENOMIC DNA]</scope>
    <source>
        <strain evidence="4 5">Grewe 0041</strain>
    </source>
</reference>
<dbReference type="Pfam" id="PF00271">
    <property type="entry name" value="Helicase_C"/>
    <property type="match status" value="1"/>
</dbReference>
<dbReference type="PANTHER" id="PTHR45623">
    <property type="entry name" value="CHROMODOMAIN-HELICASE-DNA-BINDING PROTEIN 3-RELATED-RELATED"/>
    <property type="match status" value="1"/>
</dbReference>
<dbReference type="PANTHER" id="PTHR45623:SF17">
    <property type="entry name" value="CHROMODOMAIN-HELICASE-DNA-BINDING PROTEIN 3-RELATED"/>
    <property type="match status" value="1"/>
</dbReference>
<evidence type="ECO:0000313" key="5">
    <source>
        <dbReference type="Proteomes" id="UP001590951"/>
    </source>
</evidence>
<evidence type="ECO:0000256" key="2">
    <source>
        <dbReference type="ARBA" id="ARBA00023242"/>
    </source>
</evidence>
<feature type="domain" description="Helicase C-terminal" evidence="3">
    <location>
        <begin position="1"/>
        <end position="101"/>
    </location>
</feature>
<dbReference type="PROSITE" id="PS51194">
    <property type="entry name" value="HELICASE_CTER"/>
    <property type="match status" value="1"/>
</dbReference>
<dbReference type="InterPro" id="IPR001650">
    <property type="entry name" value="Helicase_C-like"/>
</dbReference>
<proteinExistence type="predicted"/>
<name>A0ABR4AE10_9LECA</name>
<sequence length="101" mass="11115">MLDVVEDFLDGLGLFYQRLDGNINSLQNRSELTEFNAPESPLFAFLLSTRAGGVGINLATADTVIIPLDPDFNPTPRHPSKHYLVLIRIGQKEKGCPGLFS</sequence>
<organism evidence="4 5">
    <name type="scientific">Lepraria finkii</name>
    <dbReference type="NCBI Taxonomy" id="1340010"/>
    <lineage>
        <taxon>Eukaryota</taxon>
        <taxon>Fungi</taxon>
        <taxon>Dikarya</taxon>
        <taxon>Ascomycota</taxon>
        <taxon>Pezizomycotina</taxon>
        <taxon>Lecanoromycetes</taxon>
        <taxon>OSLEUM clade</taxon>
        <taxon>Lecanoromycetidae</taxon>
        <taxon>Lecanorales</taxon>
        <taxon>Lecanorineae</taxon>
        <taxon>Stereocaulaceae</taxon>
        <taxon>Lepraria</taxon>
    </lineage>
</organism>
<evidence type="ECO:0000259" key="3">
    <source>
        <dbReference type="PROSITE" id="PS51194"/>
    </source>
</evidence>
<keyword evidence="5" id="KW-1185">Reference proteome</keyword>
<dbReference type="CDD" id="cd18793">
    <property type="entry name" value="SF2_C_SNF"/>
    <property type="match status" value="1"/>
</dbReference>
<dbReference type="EMBL" id="JBHFEH010000243">
    <property type="protein sequence ID" value="KAL2043689.1"/>
    <property type="molecule type" value="Genomic_DNA"/>
</dbReference>